<evidence type="ECO:0000256" key="1">
    <source>
        <dbReference type="SAM" id="MobiDB-lite"/>
    </source>
</evidence>
<feature type="domain" description="WRKY19-like zinc finger" evidence="2">
    <location>
        <begin position="180"/>
        <end position="204"/>
    </location>
</feature>
<accession>M1CQC9</accession>
<dbReference type="FunCoup" id="M1CQC9">
    <property type="interactions" value="1639"/>
</dbReference>
<reference evidence="3" key="2">
    <citation type="submission" date="2015-06" db="UniProtKB">
        <authorList>
            <consortium name="EnsemblPlants"/>
        </authorList>
    </citation>
    <scope>IDENTIFICATION</scope>
    <source>
        <strain evidence="3">DM1-3 516 R44</strain>
    </source>
</reference>
<feature type="domain" description="WRKY19-like zinc finger" evidence="2">
    <location>
        <begin position="351"/>
        <end position="375"/>
    </location>
</feature>
<dbReference type="InterPro" id="IPR056866">
    <property type="entry name" value="Znf_WRKY19"/>
</dbReference>
<keyword evidence="4" id="KW-1185">Reference proteome</keyword>
<evidence type="ECO:0000313" key="4">
    <source>
        <dbReference type="Proteomes" id="UP000011115"/>
    </source>
</evidence>
<sequence>MDLDLEFSLYLGSEKTSSSRKCAHPESKKLAQGLAVDLELSLSSGAAESDVTTVPLLSTSPQSIIMKVPQAMAGAFHTDEVSTAIHWKTSNIFHPLRTPQETEASYLLNQAATQIKQATVSPDLSSSIITNSNSSVTCTSGLTKQQQQQQRSSSTKQCQFKGCVKGERSASGLCIAHGGGRRCQKPGCHKGAEGQTAFCKAHGGGRRCEFLGCTKSVEGRTNFCIAHGGGSRCSQEGCSRAARGKSGLCIWHGGGKRAAPKVQKDSLAFAFHMEVAGAVRSNKGAERSTAFCKGHGGGKRCSFQGNGLCPKSVHGGILFCVAHGGGKRCAVPECTRSARGRTDFCVRHGGGKRCKVEGCGKSAQGSTDFCKAHGGGKRCSWGQPESEFGQGDGPCNSFARGKNGLCASHGALVQDKRVHGGATLGTMVLDLAPNQLEKMKEMVNVEDICFDVTKMQSSGMASGDDSHMRYLGFNQPNIPVAGSSSSVSEGRVHGGGLMALLAGGSGRTSNSSKGPVPASEPGSSYVVSKNWM</sequence>
<dbReference type="EnsemblPlants" id="PGSC0003DMT400072467">
    <property type="protein sequence ID" value="PGSC0003DMT400072467"/>
    <property type="gene ID" value="PGSC0003DMG400028194"/>
</dbReference>
<dbReference type="AlphaFoldDB" id="M1CQC9"/>
<dbReference type="InParanoid" id="M1CQC9"/>
<dbReference type="STRING" id="4113.M1CQC9"/>
<proteinExistence type="predicted"/>
<feature type="domain" description="WRKY19-like zinc finger" evidence="2">
    <location>
        <begin position="326"/>
        <end position="350"/>
    </location>
</feature>
<dbReference type="eggNOG" id="ENOG502QUSN">
    <property type="taxonomic scope" value="Eukaryota"/>
</dbReference>
<evidence type="ECO:0000313" key="3">
    <source>
        <dbReference type="EnsemblPlants" id="PGSC0003DMT400072467"/>
    </source>
</evidence>
<dbReference type="PANTHER" id="PTHR31827:SF59">
    <property type="entry name" value="WRKY TRANSCRIPTION FACTOR 19"/>
    <property type="match status" value="1"/>
</dbReference>
<name>M1CQC9_SOLTU</name>
<dbReference type="Gramene" id="PGSC0003DMT400072467">
    <property type="protein sequence ID" value="PGSC0003DMT400072467"/>
    <property type="gene ID" value="PGSC0003DMG400028194"/>
</dbReference>
<reference evidence="4" key="1">
    <citation type="journal article" date="2011" name="Nature">
        <title>Genome sequence and analysis of the tuber crop potato.</title>
        <authorList>
            <consortium name="The Potato Genome Sequencing Consortium"/>
        </authorList>
    </citation>
    <scope>NUCLEOTIDE SEQUENCE [LARGE SCALE GENOMIC DNA]</scope>
    <source>
        <strain evidence="4">cv. DM1-3 516 R44</strain>
    </source>
</reference>
<dbReference type="Pfam" id="PF24906">
    <property type="entry name" value="Zf_WRKY19"/>
    <property type="match status" value="4"/>
</dbReference>
<dbReference type="Proteomes" id="UP000011115">
    <property type="component" value="Unassembled WGS sequence"/>
</dbReference>
<feature type="compositionally biased region" description="Polar residues" evidence="1">
    <location>
        <begin position="521"/>
        <end position="532"/>
    </location>
</feature>
<dbReference type="PaxDb" id="4113-PGSC0003DMT400072467"/>
<feature type="region of interest" description="Disordered" evidence="1">
    <location>
        <begin position="503"/>
        <end position="532"/>
    </location>
</feature>
<evidence type="ECO:0000259" key="2">
    <source>
        <dbReference type="Pfam" id="PF24906"/>
    </source>
</evidence>
<protein>
    <submittedName>
        <fullName evidence="3">Transcription factor</fullName>
    </submittedName>
</protein>
<organism evidence="3 4">
    <name type="scientific">Solanum tuberosum</name>
    <name type="common">Potato</name>
    <dbReference type="NCBI Taxonomy" id="4113"/>
    <lineage>
        <taxon>Eukaryota</taxon>
        <taxon>Viridiplantae</taxon>
        <taxon>Streptophyta</taxon>
        <taxon>Embryophyta</taxon>
        <taxon>Tracheophyta</taxon>
        <taxon>Spermatophyta</taxon>
        <taxon>Magnoliopsida</taxon>
        <taxon>eudicotyledons</taxon>
        <taxon>Gunneridae</taxon>
        <taxon>Pentapetalae</taxon>
        <taxon>asterids</taxon>
        <taxon>lamiids</taxon>
        <taxon>Solanales</taxon>
        <taxon>Solanaceae</taxon>
        <taxon>Solanoideae</taxon>
        <taxon>Solaneae</taxon>
        <taxon>Solanum</taxon>
    </lineage>
</organism>
<feature type="domain" description="WRKY19-like zinc finger" evidence="2">
    <location>
        <begin position="205"/>
        <end position="229"/>
    </location>
</feature>
<dbReference type="OMA" id="SGLCIWH"/>
<dbReference type="HOGENOM" id="CLU_019429_1_0_1"/>
<dbReference type="PANTHER" id="PTHR31827">
    <property type="entry name" value="EMB|CAB89363.1"/>
    <property type="match status" value="1"/>
</dbReference>